<dbReference type="PANTHER" id="PTHR30313">
    <property type="entry name" value="DNA PRIMASE"/>
    <property type="match status" value="1"/>
</dbReference>
<keyword evidence="4" id="KW-0548">Nucleotidyltransferase</keyword>
<accession>A0ABX0PAC6</accession>
<keyword evidence="8" id="KW-0862">Zinc</keyword>
<keyword evidence="13" id="KW-1185">Reference proteome</keyword>
<protein>
    <submittedName>
        <fullName evidence="12">Toprim domain-containing protein</fullName>
    </submittedName>
</protein>
<evidence type="ECO:0000256" key="3">
    <source>
        <dbReference type="ARBA" id="ARBA00022679"/>
    </source>
</evidence>
<dbReference type="Pfam" id="PF13155">
    <property type="entry name" value="Toprim_2"/>
    <property type="match status" value="1"/>
</dbReference>
<dbReference type="Pfam" id="PF01807">
    <property type="entry name" value="Zn_ribbon_DnaG"/>
    <property type="match status" value="1"/>
</dbReference>
<reference evidence="12 13" key="1">
    <citation type="submission" date="2020-03" db="EMBL/GenBank/DDBJ databases">
        <title>Genome sequence of strain Massilia sp. TW-1.</title>
        <authorList>
            <person name="Chaudhary D.K."/>
        </authorList>
    </citation>
    <scope>NUCLEOTIDE SEQUENCE [LARGE SCALE GENOMIC DNA]</scope>
    <source>
        <strain evidence="12 13">TW-1</strain>
    </source>
</reference>
<evidence type="ECO:0000256" key="6">
    <source>
        <dbReference type="ARBA" id="ARBA00022723"/>
    </source>
</evidence>
<dbReference type="InterPro" id="IPR050219">
    <property type="entry name" value="DnaG_primase"/>
</dbReference>
<dbReference type="EMBL" id="JAAQOM010000004">
    <property type="protein sequence ID" value="NIA53518.1"/>
    <property type="molecule type" value="Genomic_DNA"/>
</dbReference>
<dbReference type="RefSeq" id="WP_166858174.1">
    <property type="nucleotide sequence ID" value="NZ_JAAQOM010000004.1"/>
</dbReference>
<organism evidence="12 13">
    <name type="scientific">Telluria antibiotica</name>
    <dbReference type="NCBI Taxonomy" id="2717319"/>
    <lineage>
        <taxon>Bacteria</taxon>
        <taxon>Pseudomonadati</taxon>
        <taxon>Pseudomonadota</taxon>
        <taxon>Betaproteobacteria</taxon>
        <taxon>Burkholderiales</taxon>
        <taxon>Oxalobacteraceae</taxon>
        <taxon>Telluria group</taxon>
        <taxon>Telluria</taxon>
    </lineage>
</organism>
<feature type="domain" description="Toprim" evidence="11">
    <location>
        <begin position="258"/>
        <end position="341"/>
    </location>
</feature>
<dbReference type="SUPFAM" id="SSF57783">
    <property type="entry name" value="Zinc beta-ribbon"/>
    <property type="match status" value="1"/>
</dbReference>
<dbReference type="CDD" id="cd03364">
    <property type="entry name" value="TOPRIM_DnaG_primases"/>
    <property type="match status" value="1"/>
</dbReference>
<name>A0ABX0PAC6_9BURK</name>
<keyword evidence="1" id="KW-0240">DNA-directed RNA polymerase</keyword>
<proteinExistence type="predicted"/>
<dbReference type="InterPro" id="IPR037068">
    <property type="entry name" value="DNA_primase_core_N_sf"/>
</dbReference>
<keyword evidence="6" id="KW-0479">Metal-binding</keyword>
<evidence type="ECO:0000256" key="4">
    <source>
        <dbReference type="ARBA" id="ARBA00022695"/>
    </source>
</evidence>
<dbReference type="InterPro" id="IPR002694">
    <property type="entry name" value="Znf_CHC2"/>
</dbReference>
<dbReference type="InterPro" id="IPR034151">
    <property type="entry name" value="TOPRIM_DnaG_bac"/>
</dbReference>
<keyword evidence="7" id="KW-0863">Zinc-finger</keyword>
<dbReference type="Gene3D" id="3.90.980.10">
    <property type="entry name" value="DNA primase, catalytic core, N-terminal domain"/>
    <property type="match status" value="1"/>
</dbReference>
<dbReference type="PANTHER" id="PTHR30313:SF2">
    <property type="entry name" value="DNA PRIMASE"/>
    <property type="match status" value="1"/>
</dbReference>
<dbReference type="Proteomes" id="UP000716322">
    <property type="component" value="Unassembled WGS sequence"/>
</dbReference>
<evidence type="ECO:0000256" key="8">
    <source>
        <dbReference type="ARBA" id="ARBA00022833"/>
    </source>
</evidence>
<dbReference type="SUPFAM" id="SSF56731">
    <property type="entry name" value="DNA primase core"/>
    <property type="match status" value="1"/>
</dbReference>
<evidence type="ECO:0000256" key="7">
    <source>
        <dbReference type="ARBA" id="ARBA00022771"/>
    </source>
</evidence>
<dbReference type="PROSITE" id="PS50880">
    <property type="entry name" value="TOPRIM"/>
    <property type="match status" value="1"/>
</dbReference>
<dbReference type="InterPro" id="IPR036977">
    <property type="entry name" value="DNA_primase_Znf_CHC2"/>
</dbReference>
<keyword evidence="2" id="KW-0639">Primosome</keyword>
<evidence type="ECO:0000256" key="1">
    <source>
        <dbReference type="ARBA" id="ARBA00022478"/>
    </source>
</evidence>
<feature type="region of interest" description="Disordered" evidence="10">
    <location>
        <begin position="1000"/>
        <end position="1022"/>
    </location>
</feature>
<dbReference type="Gene3D" id="3.40.1360.10">
    <property type="match status" value="1"/>
</dbReference>
<evidence type="ECO:0000313" key="13">
    <source>
        <dbReference type="Proteomes" id="UP000716322"/>
    </source>
</evidence>
<evidence type="ECO:0000256" key="10">
    <source>
        <dbReference type="SAM" id="MobiDB-lite"/>
    </source>
</evidence>
<dbReference type="InterPro" id="IPR006171">
    <property type="entry name" value="TOPRIM_dom"/>
</dbReference>
<evidence type="ECO:0000256" key="9">
    <source>
        <dbReference type="ARBA" id="ARBA00023163"/>
    </source>
</evidence>
<keyword evidence="9" id="KW-0804">Transcription</keyword>
<dbReference type="Gene3D" id="3.90.580.10">
    <property type="entry name" value="Zinc finger, CHC2-type domain"/>
    <property type="match status" value="1"/>
</dbReference>
<sequence>MARIPETEIERLKAEVSLVRLVEAAGIALRKQGRDYACRCPFHDDATPSLIVSPGPNLYHCFGCGAAGGPIDWVMKMRGVSFRHAAELLREGLPLAAEAASAAPVRHSTVKKLAAPVAQDADDHAALAQVIDYYHATLKQSPEALAYLQSRGLTHPELIDTFRLGYANRTLGLRLPDKNRQAGAGIRGRLQRLGIYRDSGHEHFNGSLVVPVFDAAGHVAEVYGRKLLDNLRAGTPKHLYLPGPHAGVWNEAALAASREVILCEALIDAMTFWCAGYRNVTAAYGTQGFTDDHLAAFRRHGVERVLIAYDRDEAGERAAEKLTGRLRAEGFGVWRIQFPKGMDANDYALKVQPASKSLGLLIRKAVWLGDGQAPRRAGLESAVTISTSDEPQTPEAPTVDGPSSLAAKEAAPTATVADEGPSGVPRPDAPLPAAAVPPTPQFDMAAEVSEQEVVLRFGEGDDARRWRVRGLPKNLAVGVLKVNLMVANELAFHVDTLDLYGAKARAVFVQQAAGELRVPEAALKTELGRVLLKLEQLQDDGIGKALEPRAPSVPDMSEDERDAALALLKTPDLLPRILADFEHGGIVGEATNKLTAYLAATSRKLERPLAVVVQSSSAAGKSSLMDAVLAFMPPEDTVRYSAMSGQSLFYMGETSLNHKVLAIAEEEGASRASYALKLLQSDGALTMASTGTDADGNLVAREYKVEGPMSLFMTTTAIDVDEELLNRCLVLSVDEGREQTAAIHRRQRERRTLAGLMGKEQKDGVLALHRNAQRLLRPLAVVNPYADQLTFLDDRTRTRRDHEKYLSLIDTIALLHQCQRPIRSLTVAGRQVDYIEVVPADIAAANDLAHEVLGRSLDELPPQTRKLLVLVRELVRDRAAALDLHRSEYRFSRRDVRDATGWGDTQLKVHLARLAELEYLVVHRAGQGQGYVYELLYDGDGRNVPYLSGLLDPSYLYDGRRSGCDDARPDAGRAAVGAGSAPGQFAISAATPAAARLAADPFDDAPNTRHPENGKAGSYPCSTVDAAVQPSAAGV</sequence>
<comment type="caution">
    <text evidence="12">The sequence shown here is derived from an EMBL/GenBank/DDBJ whole genome shotgun (WGS) entry which is preliminary data.</text>
</comment>
<evidence type="ECO:0000256" key="5">
    <source>
        <dbReference type="ARBA" id="ARBA00022705"/>
    </source>
</evidence>
<feature type="region of interest" description="Disordered" evidence="10">
    <location>
        <begin position="384"/>
        <end position="425"/>
    </location>
</feature>
<feature type="compositionally biased region" description="Low complexity" evidence="10">
    <location>
        <begin position="406"/>
        <end position="417"/>
    </location>
</feature>
<dbReference type="SMART" id="SM00400">
    <property type="entry name" value="ZnF_CHCC"/>
    <property type="match status" value="1"/>
</dbReference>
<keyword evidence="5" id="KW-0235">DNA replication</keyword>
<keyword evidence="3" id="KW-0808">Transferase</keyword>
<gene>
    <name evidence="12" type="ORF">HAV22_07605</name>
</gene>
<dbReference type="SMART" id="SM00493">
    <property type="entry name" value="TOPRIM"/>
    <property type="match status" value="1"/>
</dbReference>
<evidence type="ECO:0000313" key="12">
    <source>
        <dbReference type="EMBL" id="NIA53518.1"/>
    </source>
</evidence>
<evidence type="ECO:0000259" key="11">
    <source>
        <dbReference type="PROSITE" id="PS50880"/>
    </source>
</evidence>
<evidence type="ECO:0000256" key="2">
    <source>
        <dbReference type="ARBA" id="ARBA00022515"/>
    </source>
</evidence>